<evidence type="ECO:0000313" key="3">
    <source>
        <dbReference type="Proteomes" id="UP000192220"/>
    </source>
</evidence>
<dbReference type="PANTHER" id="PTHR21685:SF1">
    <property type="entry name" value="TAPERIN"/>
    <property type="match status" value="1"/>
</dbReference>
<sequence>MCTWCPSPASPEPPVDHLPVTNIDDIEVDPPQRVPAPSPMLQKKKGNTFTVVPKRPAEPQKSPAPTTAAEPSGEPPPGSTPPPAPFAQLGSQLKKRYPAVEEIQVIGGYQALEKSCLKTGSLDKKLKISFNESSLHSTYEYPSESSVWDSGDEEDEDKRDEQPSMVGRIHIPRPGLIGSDNGSDLSSYIPKHSVDFSAWQENKHEENVRQEDAGSPQITEEVMLTPADSSSLSDYSSEPALYF</sequence>
<dbReference type="Pfam" id="PF13914">
    <property type="entry name" value="Phostensin"/>
    <property type="match status" value="1"/>
</dbReference>
<dbReference type="PANTHER" id="PTHR21685">
    <property type="entry name" value="TON-B BOX DOMAIN"/>
    <property type="match status" value="1"/>
</dbReference>
<dbReference type="GO" id="GO:0019902">
    <property type="term" value="F:phosphatase binding"/>
    <property type="evidence" value="ECO:0007669"/>
    <property type="project" value="InterPro"/>
</dbReference>
<feature type="domain" description="Phostensin/Taperin PP1-binding" evidence="2">
    <location>
        <begin position="17"/>
        <end position="147"/>
    </location>
</feature>
<feature type="compositionally biased region" description="Low complexity" evidence="1">
    <location>
        <begin position="228"/>
        <end position="237"/>
    </location>
</feature>
<dbReference type="GeneID" id="106537141"/>
<accession>A0A2I4DCK1</accession>
<feature type="region of interest" description="Disordered" evidence="1">
    <location>
        <begin position="1"/>
        <end position="93"/>
    </location>
</feature>
<name>A0A2I4DCK1_AUSLI</name>
<keyword evidence="3" id="KW-1185">Reference proteome</keyword>
<dbReference type="STRING" id="52670.A0A2I4DCK1"/>
<evidence type="ECO:0000313" key="4">
    <source>
        <dbReference type="RefSeq" id="XP_013889968.1"/>
    </source>
</evidence>
<feature type="region of interest" description="Disordered" evidence="1">
    <location>
        <begin position="199"/>
        <end position="243"/>
    </location>
</feature>
<feature type="compositionally biased region" description="Low complexity" evidence="1">
    <location>
        <begin position="63"/>
        <end position="72"/>
    </location>
</feature>
<reference evidence="4" key="1">
    <citation type="submission" date="2025-08" db="UniProtKB">
        <authorList>
            <consortium name="RefSeq"/>
        </authorList>
    </citation>
    <scope>IDENTIFICATION</scope>
</reference>
<proteinExistence type="predicted"/>
<dbReference type="RefSeq" id="XP_013889968.1">
    <property type="nucleotide sequence ID" value="XM_014034514.1"/>
</dbReference>
<protein>
    <submittedName>
        <fullName evidence="4">Taperin</fullName>
    </submittedName>
</protein>
<gene>
    <name evidence="4" type="primary">LOC106537141</name>
</gene>
<evidence type="ECO:0000259" key="2">
    <source>
        <dbReference type="Pfam" id="PF13914"/>
    </source>
</evidence>
<dbReference type="InterPro" id="IPR025907">
    <property type="entry name" value="Phostensin/Taperin_PP1-bd_dom"/>
</dbReference>
<dbReference type="KEGG" id="alim:106537141"/>
<dbReference type="InterPro" id="IPR026671">
    <property type="entry name" value="PPP1R18/Tprn"/>
</dbReference>
<dbReference type="AlphaFoldDB" id="A0A2I4DCK1"/>
<feature type="region of interest" description="Disordered" evidence="1">
    <location>
        <begin position="133"/>
        <end position="184"/>
    </location>
</feature>
<evidence type="ECO:0000256" key="1">
    <source>
        <dbReference type="SAM" id="MobiDB-lite"/>
    </source>
</evidence>
<organism evidence="3 4">
    <name type="scientific">Austrofundulus limnaeus</name>
    <name type="common">Annual killifish</name>
    <dbReference type="NCBI Taxonomy" id="52670"/>
    <lineage>
        <taxon>Eukaryota</taxon>
        <taxon>Metazoa</taxon>
        <taxon>Chordata</taxon>
        <taxon>Craniata</taxon>
        <taxon>Vertebrata</taxon>
        <taxon>Euteleostomi</taxon>
        <taxon>Actinopterygii</taxon>
        <taxon>Neopterygii</taxon>
        <taxon>Teleostei</taxon>
        <taxon>Neoteleostei</taxon>
        <taxon>Acanthomorphata</taxon>
        <taxon>Ovalentaria</taxon>
        <taxon>Atherinomorphae</taxon>
        <taxon>Cyprinodontiformes</taxon>
        <taxon>Rivulidae</taxon>
        <taxon>Austrofundulus</taxon>
    </lineage>
</organism>
<feature type="compositionally biased region" description="Pro residues" evidence="1">
    <location>
        <begin position="73"/>
        <end position="85"/>
    </location>
</feature>
<dbReference type="InParanoid" id="A0A2I4DCK1"/>
<feature type="compositionally biased region" description="Basic and acidic residues" evidence="1">
    <location>
        <begin position="201"/>
        <end position="212"/>
    </location>
</feature>
<dbReference type="Proteomes" id="UP000192220">
    <property type="component" value="Unplaced"/>
</dbReference>
<dbReference type="OrthoDB" id="9945184at2759"/>